<gene>
    <name evidence="2" type="ORF">QFZ56_000063</name>
</gene>
<name>A0ABU0PRW5_STRAH</name>
<evidence type="ECO:0000313" key="3">
    <source>
        <dbReference type="Proteomes" id="UP001243364"/>
    </source>
</evidence>
<evidence type="ECO:0008006" key="4">
    <source>
        <dbReference type="Google" id="ProtNLM"/>
    </source>
</evidence>
<dbReference type="Proteomes" id="UP001243364">
    <property type="component" value="Unassembled WGS sequence"/>
</dbReference>
<dbReference type="InterPro" id="IPR011990">
    <property type="entry name" value="TPR-like_helical_dom_sf"/>
</dbReference>
<protein>
    <recommendedName>
        <fullName evidence="4">Tetratricopeptide repeat protein</fullName>
    </recommendedName>
</protein>
<dbReference type="RefSeq" id="WP_307038954.1">
    <property type="nucleotide sequence ID" value="NZ_JAUSYA010000001.1"/>
</dbReference>
<dbReference type="EMBL" id="JAUSYA010000001">
    <property type="protein sequence ID" value="MDQ0681100.1"/>
    <property type="molecule type" value="Genomic_DNA"/>
</dbReference>
<comment type="caution">
    <text evidence="2">The sequence shown here is derived from an EMBL/GenBank/DDBJ whole genome shotgun (WGS) entry which is preliminary data.</text>
</comment>
<feature type="region of interest" description="Disordered" evidence="1">
    <location>
        <begin position="1"/>
        <end position="32"/>
    </location>
</feature>
<proteinExistence type="predicted"/>
<organism evidence="2 3">
    <name type="scientific">Streptomyces achromogenes</name>
    <dbReference type="NCBI Taxonomy" id="67255"/>
    <lineage>
        <taxon>Bacteria</taxon>
        <taxon>Bacillati</taxon>
        <taxon>Actinomycetota</taxon>
        <taxon>Actinomycetes</taxon>
        <taxon>Kitasatosporales</taxon>
        <taxon>Streptomycetaceae</taxon>
        <taxon>Streptomyces</taxon>
    </lineage>
</organism>
<keyword evidence="3" id="KW-1185">Reference proteome</keyword>
<accession>A0ABU0PRW5</accession>
<reference evidence="2 3" key="1">
    <citation type="submission" date="2023-07" db="EMBL/GenBank/DDBJ databases">
        <title>Comparative genomics of wheat-associated soil bacteria to identify genetic determinants of phenazine resistance.</title>
        <authorList>
            <person name="Mouncey N."/>
        </authorList>
    </citation>
    <scope>NUCLEOTIDE SEQUENCE [LARGE SCALE GENOMIC DNA]</scope>
    <source>
        <strain evidence="2 3">W4I19-2</strain>
    </source>
</reference>
<evidence type="ECO:0000313" key="2">
    <source>
        <dbReference type="EMBL" id="MDQ0681100.1"/>
    </source>
</evidence>
<dbReference type="Gene3D" id="1.25.40.10">
    <property type="entry name" value="Tetratricopeptide repeat domain"/>
    <property type="match status" value="1"/>
</dbReference>
<evidence type="ECO:0000256" key="1">
    <source>
        <dbReference type="SAM" id="MobiDB-lite"/>
    </source>
</evidence>
<sequence length="78" mass="8495">MGHAVQVLGEDHPSTLTVRGNRASWRGQTGDAAGAAQEYADILDHMVRMVGEDDPRTPSVRTHLASWRREGGRTQDVG</sequence>